<keyword evidence="1" id="KW-1133">Transmembrane helix</keyword>
<dbReference type="Proteomes" id="UP000606172">
    <property type="component" value="Unassembled WGS sequence"/>
</dbReference>
<gene>
    <name evidence="2" type="ORF">Ssi02_05910</name>
</gene>
<evidence type="ECO:0000256" key="1">
    <source>
        <dbReference type="SAM" id="Phobius"/>
    </source>
</evidence>
<keyword evidence="1" id="KW-0472">Membrane</keyword>
<feature type="transmembrane region" description="Helical" evidence="1">
    <location>
        <begin position="284"/>
        <end position="303"/>
    </location>
</feature>
<dbReference type="EMBL" id="BOOW01000006">
    <property type="protein sequence ID" value="GII90360.1"/>
    <property type="molecule type" value="Genomic_DNA"/>
</dbReference>
<reference evidence="2" key="1">
    <citation type="submission" date="2021-01" db="EMBL/GenBank/DDBJ databases">
        <title>Whole genome shotgun sequence of Sinosporangium siamense NBRC 109515.</title>
        <authorList>
            <person name="Komaki H."/>
            <person name="Tamura T."/>
        </authorList>
    </citation>
    <scope>NUCLEOTIDE SEQUENCE</scope>
    <source>
        <strain evidence="2">NBRC 109515</strain>
    </source>
</reference>
<dbReference type="AlphaFoldDB" id="A0A919V2W7"/>
<feature type="transmembrane region" description="Helical" evidence="1">
    <location>
        <begin position="15"/>
        <end position="34"/>
    </location>
</feature>
<sequence>MSALMSRALKWHRPLMIFTLAMVVLAVATTIGLFVDDRQLDGAPIWAKPLKFSVSLAVYAFTWGWLFSLSTRARRTRWWLGTVLAAAGVIEIAIIVFQAAQGHRSHFNVSSPLDITLFSIMGTTIAVLMLANILSAVLVLAVRQADDVTTWALRIGLVVSAVGIGFGALMLGPTPAQSQGLIEGAIGAHTVGLPDGGPGLPILGWSTVGGDLRVPHFVGMHALQFLPLFAMMLLALAGRLPALADETVRVRLVLIMGGAYAAFVALVTWQALRGQSFVRPDGATLAILALIVIAAAAASATALRQGKVGLTRSKVSV</sequence>
<comment type="caution">
    <text evidence="2">The sequence shown here is derived from an EMBL/GenBank/DDBJ whole genome shotgun (WGS) entry which is preliminary data.</text>
</comment>
<keyword evidence="1" id="KW-0812">Transmembrane</keyword>
<protein>
    <submittedName>
        <fullName evidence="2">Uncharacterized protein</fullName>
    </submittedName>
</protein>
<accession>A0A919V2W7</accession>
<feature type="transmembrane region" description="Helical" evidence="1">
    <location>
        <begin position="78"/>
        <end position="100"/>
    </location>
</feature>
<dbReference type="RefSeq" id="WP_204020731.1">
    <property type="nucleotide sequence ID" value="NZ_BOOW01000006.1"/>
</dbReference>
<keyword evidence="3" id="KW-1185">Reference proteome</keyword>
<organism evidence="2 3">
    <name type="scientific">Sinosporangium siamense</name>
    <dbReference type="NCBI Taxonomy" id="1367973"/>
    <lineage>
        <taxon>Bacteria</taxon>
        <taxon>Bacillati</taxon>
        <taxon>Actinomycetota</taxon>
        <taxon>Actinomycetes</taxon>
        <taxon>Streptosporangiales</taxon>
        <taxon>Streptosporangiaceae</taxon>
        <taxon>Sinosporangium</taxon>
    </lineage>
</organism>
<evidence type="ECO:0000313" key="3">
    <source>
        <dbReference type="Proteomes" id="UP000606172"/>
    </source>
</evidence>
<feature type="transmembrane region" description="Helical" evidence="1">
    <location>
        <begin position="222"/>
        <end position="240"/>
    </location>
</feature>
<feature type="transmembrane region" description="Helical" evidence="1">
    <location>
        <begin position="46"/>
        <end position="66"/>
    </location>
</feature>
<name>A0A919V2W7_9ACTN</name>
<proteinExistence type="predicted"/>
<feature type="transmembrane region" description="Helical" evidence="1">
    <location>
        <begin position="120"/>
        <end position="142"/>
    </location>
</feature>
<feature type="transmembrane region" description="Helical" evidence="1">
    <location>
        <begin position="151"/>
        <end position="171"/>
    </location>
</feature>
<feature type="transmembrane region" description="Helical" evidence="1">
    <location>
        <begin position="252"/>
        <end position="272"/>
    </location>
</feature>
<evidence type="ECO:0000313" key="2">
    <source>
        <dbReference type="EMBL" id="GII90360.1"/>
    </source>
</evidence>